<proteinExistence type="predicted"/>
<sequence>MRTSEEMSAAESSNDRKERRRHSPWTLEEIEALVHGVEEVGIGKWKQILKSKVIQPYRSEVDLKDKWRNLTKVAFSKTMVMRGIKIPPELFARVKRVADAEKASM</sequence>
<dbReference type="PANTHER" id="PTHR47122">
    <property type="entry name" value="MYB-LIKE DNA-BINDING DOMAIN CONTAINING PROTEIN, EXPRESSED"/>
    <property type="match status" value="1"/>
</dbReference>
<comment type="caution">
    <text evidence="4">The sequence shown here is derived from an EMBL/GenBank/DDBJ whole genome shotgun (WGS) entry which is preliminary data.</text>
</comment>
<dbReference type="SMART" id="SM00717">
    <property type="entry name" value="SANT"/>
    <property type="match status" value="1"/>
</dbReference>
<dbReference type="InterPro" id="IPR001005">
    <property type="entry name" value="SANT/Myb"/>
</dbReference>
<evidence type="ECO:0000259" key="3">
    <source>
        <dbReference type="PROSITE" id="PS51294"/>
    </source>
</evidence>
<dbReference type="Pfam" id="PF00249">
    <property type="entry name" value="Myb_DNA-binding"/>
    <property type="match status" value="1"/>
</dbReference>
<feature type="region of interest" description="Disordered" evidence="1">
    <location>
        <begin position="1"/>
        <end position="22"/>
    </location>
</feature>
<dbReference type="InterPro" id="IPR017930">
    <property type="entry name" value="Myb_dom"/>
</dbReference>
<name>A0AAE0GHK3_9CHLO</name>
<dbReference type="EMBL" id="LGRX02005585">
    <property type="protein sequence ID" value="KAK3278173.1"/>
    <property type="molecule type" value="Genomic_DNA"/>
</dbReference>
<dbReference type="PANTHER" id="PTHR47122:SF4">
    <property type="entry name" value="TRF-LIKE 3"/>
    <property type="match status" value="1"/>
</dbReference>
<evidence type="ECO:0000313" key="4">
    <source>
        <dbReference type="EMBL" id="KAK3278173.1"/>
    </source>
</evidence>
<gene>
    <name evidence="4" type="ORF">CYMTET_13873</name>
</gene>
<dbReference type="Gene3D" id="1.10.246.220">
    <property type="match status" value="1"/>
</dbReference>
<dbReference type="Proteomes" id="UP001190700">
    <property type="component" value="Unassembled WGS sequence"/>
</dbReference>
<dbReference type="PROSITE" id="PS50090">
    <property type="entry name" value="MYB_LIKE"/>
    <property type="match status" value="1"/>
</dbReference>
<evidence type="ECO:0000313" key="5">
    <source>
        <dbReference type="Proteomes" id="UP001190700"/>
    </source>
</evidence>
<protein>
    <submittedName>
        <fullName evidence="4">Uncharacterized protein</fullName>
    </submittedName>
</protein>
<evidence type="ECO:0000256" key="1">
    <source>
        <dbReference type="SAM" id="MobiDB-lite"/>
    </source>
</evidence>
<accession>A0AAE0GHK3</accession>
<dbReference type="AlphaFoldDB" id="A0AAE0GHK3"/>
<feature type="domain" description="HTH myb-type" evidence="3">
    <location>
        <begin position="17"/>
        <end position="75"/>
    </location>
</feature>
<dbReference type="InterPro" id="IPR009057">
    <property type="entry name" value="Homeodomain-like_sf"/>
</dbReference>
<keyword evidence="5" id="KW-1185">Reference proteome</keyword>
<dbReference type="CDD" id="cd11660">
    <property type="entry name" value="SANT_TRF"/>
    <property type="match status" value="1"/>
</dbReference>
<feature type="domain" description="Myb-like" evidence="2">
    <location>
        <begin position="17"/>
        <end position="71"/>
    </location>
</feature>
<evidence type="ECO:0000259" key="2">
    <source>
        <dbReference type="PROSITE" id="PS50090"/>
    </source>
</evidence>
<reference evidence="4 5" key="1">
    <citation type="journal article" date="2015" name="Genome Biol. Evol.">
        <title>Comparative Genomics of a Bacterivorous Green Alga Reveals Evolutionary Causalities and Consequences of Phago-Mixotrophic Mode of Nutrition.</title>
        <authorList>
            <person name="Burns J.A."/>
            <person name="Paasch A."/>
            <person name="Narechania A."/>
            <person name="Kim E."/>
        </authorList>
    </citation>
    <scope>NUCLEOTIDE SEQUENCE [LARGE SCALE GENOMIC DNA]</scope>
    <source>
        <strain evidence="4 5">PLY_AMNH</strain>
    </source>
</reference>
<dbReference type="SUPFAM" id="SSF46689">
    <property type="entry name" value="Homeodomain-like"/>
    <property type="match status" value="1"/>
</dbReference>
<dbReference type="PROSITE" id="PS51294">
    <property type="entry name" value="HTH_MYB"/>
    <property type="match status" value="1"/>
</dbReference>
<organism evidence="4 5">
    <name type="scientific">Cymbomonas tetramitiformis</name>
    <dbReference type="NCBI Taxonomy" id="36881"/>
    <lineage>
        <taxon>Eukaryota</taxon>
        <taxon>Viridiplantae</taxon>
        <taxon>Chlorophyta</taxon>
        <taxon>Pyramimonadophyceae</taxon>
        <taxon>Pyramimonadales</taxon>
        <taxon>Pyramimonadaceae</taxon>
        <taxon>Cymbomonas</taxon>
    </lineage>
</organism>